<keyword evidence="3" id="KW-1185">Reference proteome</keyword>
<evidence type="ECO:0000313" key="3">
    <source>
        <dbReference type="Proteomes" id="UP000269154"/>
    </source>
</evidence>
<feature type="transmembrane region" description="Helical" evidence="1">
    <location>
        <begin position="97"/>
        <end position="125"/>
    </location>
</feature>
<dbReference type="OrthoDB" id="31158at2"/>
<keyword evidence="1" id="KW-0812">Transmembrane</keyword>
<gene>
    <name evidence="2" type="ORF">D5R40_01285</name>
</gene>
<organism evidence="2 3">
    <name type="scientific">Okeania hirsuta</name>
    <dbReference type="NCBI Taxonomy" id="1458930"/>
    <lineage>
        <taxon>Bacteria</taxon>
        <taxon>Bacillati</taxon>
        <taxon>Cyanobacteriota</taxon>
        <taxon>Cyanophyceae</taxon>
        <taxon>Oscillatoriophycideae</taxon>
        <taxon>Oscillatoriales</taxon>
        <taxon>Microcoleaceae</taxon>
        <taxon>Okeania</taxon>
    </lineage>
</organism>
<keyword evidence="1" id="KW-0472">Membrane</keyword>
<sequence>MLVFCYVLQLCSNYALRRSDKLTSILRVVCLYVLLLMGAFLLPTLLCGVTEILTTPNYLVSLPQFLLQWPFFAFYNYTIAAKLILIPTYTLELQVSWLFILLVLLELMWSGITLLIVEQILVGGVKWLRRPFVFTGVSNISQKQIGLLGLLLLAFLGVLYQRVSDGLLVLVMSKGILVLQMLGLFLFLPIGIIVVTVRSSWFQNLESPREQGRGKKEEGRRDKI</sequence>
<dbReference type="EMBL" id="RCBY01000003">
    <property type="protein sequence ID" value="RQH57475.1"/>
    <property type="molecule type" value="Genomic_DNA"/>
</dbReference>
<protein>
    <submittedName>
        <fullName evidence="2">Uncharacterized protein</fullName>
    </submittedName>
</protein>
<proteinExistence type="predicted"/>
<dbReference type="Proteomes" id="UP000269154">
    <property type="component" value="Unassembled WGS sequence"/>
</dbReference>
<evidence type="ECO:0000256" key="1">
    <source>
        <dbReference type="SAM" id="Phobius"/>
    </source>
</evidence>
<dbReference type="AlphaFoldDB" id="A0A3N6QZ89"/>
<name>A0A3N6QZ89_9CYAN</name>
<feature type="transmembrane region" description="Helical" evidence="1">
    <location>
        <begin position="66"/>
        <end position="85"/>
    </location>
</feature>
<reference evidence="2 3" key="1">
    <citation type="journal article" date="2018" name="ACS Chem. Biol.">
        <title>Ketoreductase domain dysfunction expands chemodiversity: malyngamide biosynthesis in the cyanobacterium Okeania hirsuta.</title>
        <authorList>
            <person name="Moss N.A."/>
            <person name="Leao T."/>
            <person name="Rankin M."/>
            <person name="McCullough T.M."/>
            <person name="Qu P."/>
            <person name="Korobeynikov A."/>
            <person name="Smith J.L."/>
            <person name="Gerwick L."/>
            <person name="Gerwick W.H."/>
        </authorList>
    </citation>
    <scope>NUCLEOTIDE SEQUENCE [LARGE SCALE GENOMIC DNA]</scope>
    <source>
        <strain evidence="2 3">PAB10Feb10-1</strain>
    </source>
</reference>
<feature type="transmembrane region" description="Helical" evidence="1">
    <location>
        <begin position="175"/>
        <end position="197"/>
    </location>
</feature>
<feature type="transmembrane region" description="Helical" evidence="1">
    <location>
        <begin position="25"/>
        <end position="46"/>
    </location>
</feature>
<accession>A0A3N6QZ89</accession>
<comment type="caution">
    <text evidence="2">The sequence shown here is derived from an EMBL/GenBank/DDBJ whole genome shotgun (WGS) entry which is preliminary data.</text>
</comment>
<feature type="transmembrane region" description="Helical" evidence="1">
    <location>
        <begin position="145"/>
        <end position="163"/>
    </location>
</feature>
<keyword evidence="1" id="KW-1133">Transmembrane helix</keyword>
<evidence type="ECO:0000313" key="2">
    <source>
        <dbReference type="EMBL" id="RQH57475.1"/>
    </source>
</evidence>